<organism evidence="1">
    <name type="scientific">Oryza sativa subsp. japonica</name>
    <name type="common">Rice</name>
    <dbReference type="NCBI Taxonomy" id="39947"/>
    <lineage>
        <taxon>Eukaryota</taxon>
        <taxon>Viridiplantae</taxon>
        <taxon>Streptophyta</taxon>
        <taxon>Embryophyta</taxon>
        <taxon>Tracheophyta</taxon>
        <taxon>Spermatophyta</taxon>
        <taxon>Magnoliopsida</taxon>
        <taxon>Liliopsida</taxon>
        <taxon>Poales</taxon>
        <taxon>Poaceae</taxon>
        <taxon>BOP clade</taxon>
        <taxon>Oryzoideae</taxon>
        <taxon>Oryzeae</taxon>
        <taxon>Oryzinae</taxon>
        <taxon>Oryza</taxon>
        <taxon>Oryza sativa</taxon>
    </lineage>
</organism>
<accession>Q2QWE7</accession>
<reference evidence="1" key="1">
    <citation type="journal article" date="2005" name="BMC Biol.">
        <title>The sequence of rice chromosomes 11 and 12, rich in disease resistance genes and recent gene duplications.</title>
        <authorList>
            <consortium name="The rice chromosomes 11 and 12 sequencing consortia"/>
        </authorList>
    </citation>
    <scope>NUCLEOTIDE SEQUENCE [LARGE SCALE GENOMIC DNA]</scope>
</reference>
<dbReference type="EMBL" id="DP000011">
    <property type="protein sequence ID" value="ABA96657.1"/>
    <property type="molecule type" value="Genomic_DNA"/>
</dbReference>
<dbReference type="AlphaFoldDB" id="Q2QWE7"/>
<name>Q2QWE7_ORYSJ</name>
<sequence>MARGGVLEHLWSAWMDSDSLPTFGKARKILADKRASIGGGRAHVGSPEDGFGVKKILTNIRVLAGLTGRPFGQDGMLWGGRSRAAGAEELPGDLSEKIMEEARCRFVSGLEFTTFGVKEELPRVIEAWVVLSVGRLPPCPPLDEGGVRWLRG</sequence>
<gene>
    <name evidence="1" type="ordered locus">LOC_Os12g09600</name>
</gene>
<reference evidence="1" key="2">
    <citation type="submission" date="2005-04" db="EMBL/GenBank/DDBJ databases">
        <authorList>
            <person name="Buell C.R."/>
            <person name="Wing R.A."/>
            <person name="McCombie W.A."/>
            <person name="Ouyang S."/>
        </authorList>
    </citation>
    <scope>NUCLEOTIDE SEQUENCE</scope>
</reference>
<reference evidence="1" key="3">
    <citation type="submission" date="2006-01" db="EMBL/GenBank/DDBJ databases">
        <authorList>
            <person name="Buell R."/>
        </authorList>
    </citation>
    <scope>NUCLEOTIDE SEQUENCE</scope>
</reference>
<evidence type="ECO:0000313" key="1">
    <source>
        <dbReference type="EMBL" id="ABA96657.1"/>
    </source>
</evidence>
<protein>
    <submittedName>
        <fullName evidence="1">Retrotransposon protein, putative, unclassified</fullName>
    </submittedName>
</protein>
<proteinExistence type="predicted"/>